<dbReference type="Proteomes" id="UP001321760">
    <property type="component" value="Unassembled WGS sequence"/>
</dbReference>
<keyword evidence="5" id="KW-0136">Cellulose degradation</keyword>
<reference evidence="10" key="1">
    <citation type="journal article" date="2023" name="Mol. Phylogenet. Evol.">
        <title>Genome-scale phylogeny and comparative genomics of the fungal order Sordariales.</title>
        <authorList>
            <person name="Hensen N."/>
            <person name="Bonometti L."/>
            <person name="Westerberg I."/>
            <person name="Brannstrom I.O."/>
            <person name="Guillou S."/>
            <person name="Cros-Aarteil S."/>
            <person name="Calhoun S."/>
            <person name="Haridas S."/>
            <person name="Kuo A."/>
            <person name="Mondo S."/>
            <person name="Pangilinan J."/>
            <person name="Riley R."/>
            <person name="LaButti K."/>
            <person name="Andreopoulos B."/>
            <person name="Lipzen A."/>
            <person name="Chen C."/>
            <person name="Yan M."/>
            <person name="Daum C."/>
            <person name="Ng V."/>
            <person name="Clum A."/>
            <person name="Steindorff A."/>
            <person name="Ohm R.A."/>
            <person name="Martin F."/>
            <person name="Silar P."/>
            <person name="Natvig D.O."/>
            <person name="Lalanne C."/>
            <person name="Gautier V."/>
            <person name="Ament-Velasquez S.L."/>
            <person name="Kruys A."/>
            <person name="Hutchinson M.I."/>
            <person name="Powell A.J."/>
            <person name="Barry K."/>
            <person name="Miller A.N."/>
            <person name="Grigoriev I.V."/>
            <person name="Debuchy R."/>
            <person name="Gladieux P."/>
            <person name="Hiltunen Thoren M."/>
            <person name="Johannesson H."/>
        </authorList>
    </citation>
    <scope>NUCLEOTIDE SEQUENCE</scope>
    <source>
        <strain evidence="10">PSN243</strain>
    </source>
</reference>
<dbReference type="InterPro" id="IPR052288">
    <property type="entry name" value="GH45_Enzymes"/>
</dbReference>
<evidence type="ECO:0000256" key="2">
    <source>
        <dbReference type="ARBA" id="ARBA00007793"/>
    </source>
</evidence>
<dbReference type="EMBL" id="MU865965">
    <property type="protein sequence ID" value="KAK4445434.1"/>
    <property type="molecule type" value="Genomic_DNA"/>
</dbReference>
<dbReference type="GO" id="GO:0008810">
    <property type="term" value="F:cellulase activity"/>
    <property type="evidence" value="ECO:0007669"/>
    <property type="project" value="UniProtKB-EC"/>
</dbReference>
<organism evidence="10 11">
    <name type="scientific">Podospora aff. communis PSN243</name>
    <dbReference type="NCBI Taxonomy" id="3040156"/>
    <lineage>
        <taxon>Eukaryota</taxon>
        <taxon>Fungi</taxon>
        <taxon>Dikarya</taxon>
        <taxon>Ascomycota</taxon>
        <taxon>Pezizomycotina</taxon>
        <taxon>Sordariomycetes</taxon>
        <taxon>Sordariomycetidae</taxon>
        <taxon>Sordariales</taxon>
        <taxon>Podosporaceae</taxon>
        <taxon>Podospora</taxon>
    </lineage>
</organism>
<comment type="catalytic activity">
    <reaction evidence="1">
        <text>Endohydrolysis of (1-&gt;4)-beta-D-glucosidic linkages in cellulose, lichenin and cereal beta-D-glucans.</text>
        <dbReference type="EC" id="3.2.1.4"/>
    </reaction>
</comment>
<keyword evidence="8" id="KW-0624">Polysaccharide degradation</keyword>
<keyword evidence="4 10" id="KW-0378">Hydrolase</keyword>
<evidence type="ECO:0000256" key="5">
    <source>
        <dbReference type="ARBA" id="ARBA00023001"/>
    </source>
</evidence>
<dbReference type="SUPFAM" id="SSF50685">
    <property type="entry name" value="Barwin-like endoglucanases"/>
    <property type="match status" value="1"/>
</dbReference>
<evidence type="ECO:0000256" key="4">
    <source>
        <dbReference type="ARBA" id="ARBA00022801"/>
    </source>
</evidence>
<keyword evidence="6" id="KW-0119">Carbohydrate metabolism</keyword>
<dbReference type="InterPro" id="IPR036908">
    <property type="entry name" value="RlpA-like_sf"/>
</dbReference>
<keyword evidence="7" id="KW-0326">Glycosidase</keyword>
<dbReference type="PANTHER" id="PTHR39730">
    <property type="entry name" value="ENDOGLUCANASE 1"/>
    <property type="match status" value="1"/>
</dbReference>
<dbReference type="PANTHER" id="PTHR39730:SF1">
    <property type="entry name" value="ENDOGLUCANASE 1"/>
    <property type="match status" value="1"/>
</dbReference>
<dbReference type="GO" id="GO:0030245">
    <property type="term" value="P:cellulose catabolic process"/>
    <property type="evidence" value="ECO:0007669"/>
    <property type="project" value="UniProtKB-KW"/>
</dbReference>
<feature type="non-terminal residue" evidence="10">
    <location>
        <position position="1"/>
    </location>
</feature>
<dbReference type="AlphaFoldDB" id="A0AAV9GBF5"/>
<protein>
    <recommendedName>
        <fullName evidence="3">cellulase</fullName>
        <ecNumber evidence="3">3.2.1.4</ecNumber>
    </recommendedName>
</protein>
<reference evidence="10" key="2">
    <citation type="submission" date="2023-05" db="EMBL/GenBank/DDBJ databases">
        <authorList>
            <consortium name="Lawrence Berkeley National Laboratory"/>
            <person name="Steindorff A."/>
            <person name="Hensen N."/>
            <person name="Bonometti L."/>
            <person name="Westerberg I."/>
            <person name="Brannstrom I.O."/>
            <person name="Guillou S."/>
            <person name="Cros-Aarteil S."/>
            <person name="Calhoun S."/>
            <person name="Haridas S."/>
            <person name="Kuo A."/>
            <person name="Mondo S."/>
            <person name="Pangilinan J."/>
            <person name="Riley R."/>
            <person name="Labutti K."/>
            <person name="Andreopoulos B."/>
            <person name="Lipzen A."/>
            <person name="Chen C."/>
            <person name="Yanf M."/>
            <person name="Daum C."/>
            <person name="Ng V."/>
            <person name="Clum A."/>
            <person name="Ohm R."/>
            <person name="Martin F."/>
            <person name="Silar P."/>
            <person name="Natvig D."/>
            <person name="Lalanne C."/>
            <person name="Gautier V."/>
            <person name="Ament-Velasquez S.L."/>
            <person name="Kruys A."/>
            <person name="Hutchinson M.I."/>
            <person name="Powell A.J."/>
            <person name="Barry K."/>
            <person name="Miller A.N."/>
            <person name="Grigoriev I.V."/>
            <person name="Debuchy R."/>
            <person name="Gladieux P."/>
            <person name="Thoren M.H."/>
            <person name="Johannesson H."/>
        </authorList>
    </citation>
    <scope>NUCLEOTIDE SEQUENCE</scope>
    <source>
        <strain evidence="10">PSN243</strain>
    </source>
</reference>
<keyword evidence="11" id="KW-1185">Reference proteome</keyword>
<feature type="domain" description="Glycosyl hydrolases family 45 active site" evidence="9">
    <location>
        <begin position="8"/>
        <end position="210"/>
    </location>
</feature>
<evidence type="ECO:0000256" key="7">
    <source>
        <dbReference type="ARBA" id="ARBA00023295"/>
    </source>
</evidence>
<evidence type="ECO:0000256" key="6">
    <source>
        <dbReference type="ARBA" id="ARBA00023277"/>
    </source>
</evidence>
<dbReference type="Gene3D" id="2.40.40.10">
    <property type="entry name" value="RlpA-like domain"/>
    <property type="match status" value="1"/>
</dbReference>
<evidence type="ECO:0000256" key="8">
    <source>
        <dbReference type="ARBA" id="ARBA00023326"/>
    </source>
</evidence>
<dbReference type="InterPro" id="IPR000334">
    <property type="entry name" value="Glyco_hydro_45"/>
</dbReference>
<feature type="non-terminal residue" evidence="10">
    <location>
        <position position="210"/>
    </location>
</feature>
<proteinExistence type="inferred from homology"/>
<comment type="similarity">
    <text evidence="2">Belongs to the glycosyl hydrolase 45 (cellulase K) family.</text>
</comment>
<sequence length="210" mass="22074">PTAAAGTGKSYTGWDCCKPACAWPSNLSKSVSGTPHVCDINNRPLPPATGLSAKSGCSPNGTAYLCDAYAPTVVSPTHSYGFAVGFSPADCCKCFELVWPSARSMRGKTMTVQVINVGEAVQNVTTRDFVIQTPGGGVGPNEEGCRYQYGTTWGSAWGGVGSLGECEALPVNLQTGCGWRWEWAGGDVNGWNLEYKQVECTKELVAISGC</sequence>
<name>A0AAV9GBF5_9PEZI</name>
<evidence type="ECO:0000313" key="11">
    <source>
        <dbReference type="Proteomes" id="UP001321760"/>
    </source>
</evidence>
<evidence type="ECO:0000256" key="1">
    <source>
        <dbReference type="ARBA" id="ARBA00000966"/>
    </source>
</evidence>
<comment type="caution">
    <text evidence="10">The sequence shown here is derived from an EMBL/GenBank/DDBJ whole genome shotgun (WGS) entry which is preliminary data.</text>
</comment>
<accession>A0AAV9GBF5</accession>
<dbReference type="EC" id="3.2.1.4" evidence="3"/>
<gene>
    <name evidence="10" type="ORF">QBC34DRAFT_277468</name>
</gene>
<evidence type="ECO:0000256" key="3">
    <source>
        <dbReference type="ARBA" id="ARBA00012601"/>
    </source>
</evidence>
<evidence type="ECO:0000259" key="9">
    <source>
        <dbReference type="Pfam" id="PF02015"/>
    </source>
</evidence>
<evidence type="ECO:0000313" key="10">
    <source>
        <dbReference type="EMBL" id="KAK4445434.1"/>
    </source>
</evidence>
<dbReference type="Pfam" id="PF02015">
    <property type="entry name" value="Glyco_hydro_45"/>
    <property type="match status" value="1"/>
</dbReference>